<feature type="region of interest" description="Disordered" evidence="4">
    <location>
        <begin position="1"/>
        <end position="27"/>
    </location>
</feature>
<feature type="compositionally biased region" description="Basic and acidic residues" evidence="4">
    <location>
        <begin position="9"/>
        <end position="27"/>
    </location>
</feature>
<dbReference type="GO" id="GO:0003677">
    <property type="term" value="F:DNA binding"/>
    <property type="evidence" value="ECO:0007669"/>
    <property type="project" value="UniProtKB-KW"/>
</dbReference>
<dbReference type="CDD" id="cd00090">
    <property type="entry name" value="HTH_ARSR"/>
    <property type="match status" value="1"/>
</dbReference>
<evidence type="ECO:0000256" key="4">
    <source>
        <dbReference type="SAM" id="MobiDB-lite"/>
    </source>
</evidence>
<dbReference type="InterPro" id="IPR001845">
    <property type="entry name" value="HTH_ArsR_DNA-bd_dom"/>
</dbReference>
<dbReference type="Gene3D" id="1.10.10.10">
    <property type="entry name" value="Winged helix-like DNA-binding domain superfamily/Winged helix DNA-binding domain"/>
    <property type="match status" value="1"/>
</dbReference>
<dbReference type="InterPro" id="IPR036390">
    <property type="entry name" value="WH_DNA-bd_sf"/>
</dbReference>
<dbReference type="SMART" id="SM00418">
    <property type="entry name" value="HTH_ARSR"/>
    <property type="match status" value="1"/>
</dbReference>
<protein>
    <submittedName>
        <fullName evidence="6">DNA-binding transcriptional ArsR family regulator</fullName>
    </submittedName>
</protein>
<accession>A0ABU0LE13</accession>
<dbReference type="EMBL" id="JAUSVY010000004">
    <property type="protein sequence ID" value="MDQ0505349.1"/>
    <property type="molecule type" value="Genomic_DNA"/>
</dbReference>
<feature type="domain" description="HTH arsR-type" evidence="5">
    <location>
        <begin position="28"/>
        <end position="122"/>
    </location>
</feature>
<dbReference type="InterPro" id="IPR011991">
    <property type="entry name" value="ArsR-like_HTH"/>
</dbReference>
<dbReference type="NCBIfam" id="NF033788">
    <property type="entry name" value="HTH_metalloreg"/>
    <property type="match status" value="1"/>
</dbReference>
<evidence type="ECO:0000313" key="6">
    <source>
        <dbReference type="EMBL" id="MDQ0505349.1"/>
    </source>
</evidence>
<reference evidence="6 7" key="1">
    <citation type="submission" date="2023-07" db="EMBL/GenBank/DDBJ databases">
        <title>Genomic Encyclopedia of Type Strains, Phase IV (KMG-IV): sequencing the most valuable type-strain genomes for metagenomic binning, comparative biology and taxonomic classification.</title>
        <authorList>
            <person name="Goeker M."/>
        </authorList>
    </citation>
    <scope>NUCLEOTIDE SEQUENCE [LARGE SCALE GENOMIC DNA]</scope>
    <source>
        <strain evidence="6 7">DSM 3770</strain>
    </source>
</reference>
<gene>
    <name evidence="6" type="ORF">QOZ94_002145</name>
</gene>
<keyword evidence="1" id="KW-0805">Transcription regulation</keyword>
<evidence type="ECO:0000313" key="7">
    <source>
        <dbReference type="Proteomes" id="UP001241747"/>
    </source>
</evidence>
<dbReference type="PRINTS" id="PR00778">
    <property type="entry name" value="HTHARSR"/>
</dbReference>
<proteinExistence type="predicted"/>
<dbReference type="InterPro" id="IPR036388">
    <property type="entry name" value="WH-like_DNA-bd_sf"/>
</dbReference>
<dbReference type="InterPro" id="IPR051011">
    <property type="entry name" value="Metal_resp_trans_reg"/>
</dbReference>
<dbReference type="Proteomes" id="UP001241747">
    <property type="component" value="Unassembled WGS sequence"/>
</dbReference>
<evidence type="ECO:0000256" key="3">
    <source>
        <dbReference type="ARBA" id="ARBA00023163"/>
    </source>
</evidence>
<dbReference type="SUPFAM" id="SSF46785">
    <property type="entry name" value="Winged helix' DNA-binding domain"/>
    <property type="match status" value="1"/>
</dbReference>
<keyword evidence="2 6" id="KW-0238">DNA-binding</keyword>
<evidence type="ECO:0000256" key="2">
    <source>
        <dbReference type="ARBA" id="ARBA00023125"/>
    </source>
</evidence>
<keyword evidence="7" id="KW-1185">Reference proteome</keyword>
<comment type="caution">
    <text evidence="6">The sequence shown here is derived from an EMBL/GenBank/DDBJ whole genome shotgun (WGS) entry which is preliminary data.</text>
</comment>
<evidence type="ECO:0000256" key="1">
    <source>
        <dbReference type="ARBA" id="ARBA00023015"/>
    </source>
</evidence>
<organism evidence="6 7">
    <name type="scientific">Xanthobacter agilis</name>
    <dbReference type="NCBI Taxonomy" id="47492"/>
    <lineage>
        <taxon>Bacteria</taxon>
        <taxon>Pseudomonadati</taxon>
        <taxon>Pseudomonadota</taxon>
        <taxon>Alphaproteobacteria</taxon>
        <taxon>Hyphomicrobiales</taxon>
        <taxon>Xanthobacteraceae</taxon>
        <taxon>Xanthobacter</taxon>
    </lineage>
</organism>
<dbReference type="Pfam" id="PF01022">
    <property type="entry name" value="HTH_5"/>
    <property type="match status" value="1"/>
</dbReference>
<dbReference type="PROSITE" id="PS50987">
    <property type="entry name" value="HTH_ARSR_2"/>
    <property type="match status" value="1"/>
</dbReference>
<dbReference type="RefSeq" id="WP_237344517.1">
    <property type="nucleotide sequence ID" value="NZ_JABWGX010000004.1"/>
</dbReference>
<sequence length="127" mass="13933">MPESEGTESEGRDTGSTESERLDAARALAEDRSEAAAQFLSGLANPRRLRILCQLTSGEKSVSELSEATGISQTSMSQHLAKLKNEGIVSFRREHRHLYYFISNPVVTEVMAAIYTNFCALDAAPPR</sequence>
<dbReference type="PANTHER" id="PTHR43132:SF6">
    <property type="entry name" value="HTH-TYPE TRANSCRIPTIONAL REPRESSOR CZRA"/>
    <property type="match status" value="1"/>
</dbReference>
<dbReference type="PANTHER" id="PTHR43132">
    <property type="entry name" value="ARSENICAL RESISTANCE OPERON REPRESSOR ARSR-RELATED"/>
    <property type="match status" value="1"/>
</dbReference>
<keyword evidence="3" id="KW-0804">Transcription</keyword>
<name>A0ABU0LE13_XANAG</name>
<evidence type="ECO:0000259" key="5">
    <source>
        <dbReference type="PROSITE" id="PS50987"/>
    </source>
</evidence>